<organism evidence="2 3">
    <name type="scientific">Haladaptatus pallidirubidus</name>
    <dbReference type="NCBI Taxonomy" id="1008152"/>
    <lineage>
        <taxon>Archaea</taxon>
        <taxon>Methanobacteriati</taxon>
        <taxon>Methanobacteriota</taxon>
        <taxon>Stenosarchaea group</taxon>
        <taxon>Halobacteria</taxon>
        <taxon>Halobacteriales</taxon>
        <taxon>Haladaptataceae</taxon>
        <taxon>Haladaptatus</taxon>
    </lineage>
</organism>
<evidence type="ECO:0000313" key="2">
    <source>
        <dbReference type="EMBL" id="GAA5060397.1"/>
    </source>
</evidence>
<accession>A0AAV3UNG0</accession>
<dbReference type="Pfam" id="PF19545">
    <property type="entry name" value="DUF6069"/>
    <property type="match status" value="1"/>
</dbReference>
<feature type="transmembrane region" description="Helical" evidence="1">
    <location>
        <begin position="55"/>
        <end position="80"/>
    </location>
</feature>
<feature type="transmembrane region" description="Helical" evidence="1">
    <location>
        <begin position="119"/>
        <end position="138"/>
    </location>
</feature>
<sequence>MTTMNNSELSRSVGTFRLAKYGLLALLIVSIVNILVLFIGLAIVEFPAEFVGGAFGPLAVGPVVVNSAVAAIGATLVYGVVTRYAARPNRTFTIIAGAALVLSFTTFLAPDLSGAPPRVFAILAVMHVTAAVTIVAVLTQATNQEAES</sequence>
<dbReference type="EMBL" id="BAABKX010000018">
    <property type="protein sequence ID" value="GAA5060397.1"/>
    <property type="molecule type" value="Genomic_DNA"/>
</dbReference>
<feature type="transmembrane region" description="Helical" evidence="1">
    <location>
        <begin position="92"/>
        <end position="113"/>
    </location>
</feature>
<proteinExistence type="predicted"/>
<keyword evidence="1" id="KW-0812">Transmembrane</keyword>
<reference evidence="2 3" key="1">
    <citation type="journal article" date="2019" name="Int. J. Syst. Evol. Microbiol.">
        <title>The Global Catalogue of Microorganisms (GCM) 10K type strain sequencing project: providing services to taxonomists for standard genome sequencing and annotation.</title>
        <authorList>
            <consortium name="The Broad Institute Genomics Platform"/>
            <consortium name="The Broad Institute Genome Sequencing Center for Infectious Disease"/>
            <person name="Wu L."/>
            <person name="Ma J."/>
        </authorList>
    </citation>
    <scope>NUCLEOTIDE SEQUENCE [LARGE SCALE GENOMIC DNA]</scope>
    <source>
        <strain evidence="2 3">JCM 17504</strain>
    </source>
</reference>
<keyword evidence="1" id="KW-0472">Membrane</keyword>
<name>A0AAV3UNG0_9EURY</name>
<dbReference type="AlphaFoldDB" id="A0AAV3UNG0"/>
<dbReference type="InterPro" id="IPR045713">
    <property type="entry name" value="DUF6069"/>
</dbReference>
<keyword evidence="3" id="KW-1185">Reference proteome</keyword>
<evidence type="ECO:0000313" key="3">
    <source>
        <dbReference type="Proteomes" id="UP001501729"/>
    </source>
</evidence>
<gene>
    <name evidence="2" type="ORF">GCM10025751_45490</name>
</gene>
<keyword evidence="1" id="KW-1133">Transmembrane helix</keyword>
<evidence type="ECO:0000256" key="1">
    <source>
        <dbReference type="SAM" id="Phobius"/>
    </source>
</evidence>
<feature type="transmembrane region" description="Helical" evidence="1">
    <location>
        <begin position="21"/>
        <end position="43"/>
    </location>
</feature>
<dbReference type="Proteomes" id="UP001501729">
    <property type="component" value="Unassembled WGS sequence"/>
</dbReference>
<protein>
    <submittedName>
        <fullName evidence="2">Uncharacterized protein</fullName>
    </submittedName>
</protein>
<comment type="caution">
    <text evidence="2">The sequence shown here is derived from an EMBL/GenBank/DDBJ whole genome shotgun (WGS) entry which is preliminary data.</text>
</comment>